<proteinExistence type="predicted"/>
<comment type="caution">
    <text evidence="2">The sequence shown here is derived from an EMBL/GenBank/DDBJ whole genome shotgun (WGS) entry which is preliminary data.</text>
</comment>
<feature type="compositionally biased region" description="Polar residues" evidence="1">
    <location>
        <begin position="411"/>
        <end position="422"/>
    </location>
</feature>
<dbReference type="Proteomes" id="UP000239156">
    <property type="component" value="Unassembled WGS sequence"/>
</dbReference>
<keyword evidence="3" id="KW-1185">Reference proteome</keyword>
<sequence length="442" mass="47556">DHLIATVQSTIINQVNATSRSKTHLLGRDFLREDGGFQDPNSSYASSAMEFKTQSLPQAPWGCLVALNSALIFSEMYRVVINDVADPHGTSAERPIDDKAGIFVIGGSFQGPKSSLARKLTELLMPHLIDRMQDLISTPAASGSLMAASIFSEMYRVVIDDVADPHGRLLKDPSMIKGGNFCDKMVAFKVRRRGSLMTALIFSEMYRIVIDDVADPEETSSERPISLIISTPGGIRSLMAASIFSEMVRSSTGSSSMMSPTHTGRLLKDASMLKDDNFCDKMVAFKAASGSSMALNAPSIFSEMDRSSTGSSSMISPTHIGRGVGELDGCFDLFGDEDDDFCDKMVAFKTQSLLQAAPGSSMALNAPSIFSEMDRSSTGSSSMMSPTHTGQGDNFCDKMVAFKVRRRPSLARNSQQDSISTTGGVGEFDGSQCPFDLFGDGS</sequence>
<gene>
    <name evidence="2" type="ORF">PSTT_14276</name>
</gene>
<feature type="compositionally biased region" description="Low complexity" evidence="1">
    <location>
        <begin position="376"/>
        <end position="385"/>
    </location>
</feature>
<dbReference type="VEuPathDB" id="FungiDB:PSTT_14276"/>
<feature type="region of interest" description="Disordered" evidence="1">
    <location>
        <begin position="407"/>
        <end position="427"/>
    </location>
</feature>
<feature type="non-terminal residue" evidence="2">
    <location>
        <position position="1"/>
    </location>
</feature>
<evidence type="ECO:0000313" key="2">
    <source>
        <dbReference type="EMBL" id="POV98710.1"/>
    </source>
</evidence>
<name>A0A2S4UN68_9BASI</name>
<protein>
    <submittedName>
        <fullName evidence="2">Uncharacterized protein</fullName>
    </submittedName>
</protein>
<feature type="region of interest" description="Disordered" evidence="1">
    <location>
        <begin position="374"/>
        <end position="394"/>
    </location>
</feature>
<dbReference type="EMBL" id="PKSL01000219">
    <property type="protein sequence ID" value="POV98710.1"/>
    <property type="molecule type" value="Genomic_DNA"/>
</dbReference>
<accession>A0A2S4UN68</accession>
<evidence type="ECO:0000313" key="3">
    <source>
        <dbReference type="Proteomes" id="UP000239156"/>
    </source>
</evidence>
<dbReference type="AlphaFoldDB" id="A0A2S4UN68"/>
<reference evidence="2" key="1">
    <citation type="submission" date="2017-12" db="EMBL/GenBank/DDBJ databases">
        <title>Gene loss provides genomic basis for host adaptation in cereal stripe rust fungi.</title>
        <authorList>
            <person name="Xia C."/>
        </authorList>
    </citation>
    <scope>NUCLEOTIDE SEQUENCE [LARGE SCALE GENOMIC DNA]</scope>
    <source>
        <strain evidence="2">93-210</strain>
    </source>
</reference>
<evidence type="ECO:0000256" key="1">
    <source>
        <dbReference type="SAM" id="MobiDB-lite"/>
    </source>
</evidence>
<organism evidence="2 3">
    <name type="scientific">Puccinia striiformis</name>
    <dbReference type="NCBI Taxonomy" id="27350"/>
    <lineage>
        <taxon>Eukaryota</taxon>
        <taxon>Fungi</taxon>
        <taxon>Dikarya</taxon>
        <taxon>Basidiomycota</taxon>
        <taxon>Pucciniomycotina</taxon>
        <taxon>Pucciniomycetes</taxon>
        <taxon>Pucciniales</taxon>
        <taxon>Pucciniaceae</taxon>
        <taxon>Puccinia</taxon>
    </lineage>
</organism>